<proteinExistence type="predicted"/>
<gene>
    <name evidence="1" type="ORF">OLEA9_A013009</name>
</gene>
<evidence type="ECO:0000313" key="1">
    <source>
        <dbReference type="EMBL" id="CAA2971073.1"/>
    </source>
</evidence>
<comment type="caution">
    <text evidence="1">The sequence shown here is derived from an EMBL/GenBank/DDBJ whole genome shotgun (WGS) entry which is preliminary data.</text>
</comment>
<dbReference type="Gramene" id="OE9A013009T1">
    <property type="protein sequence ID" value="OE9A013009C1"/>
    <property type="gene ID" value="OE9A013009"/>
</dbReference>
<dbReference type="Proteomes" id="UP000594638">
    <property type="component" value="Unassembled WGS sequence"/>
</dbReference>
<organism evidence="1 2">
    <name type="scientific">Olea europaea subsp. europaea</name>
    <dbReference type="NCBI Taxonomy" id="158383"/>
    <lineage>
        <taxon>Eukaryota</taxon>
        <taxon>Viridiplantae</taxon>
        <taxon>Streptophyta</taxon>
        <taxon>Embryophyta</taxon>
        <taxon>Tracheophyta</taxon>
        <taxon>Spermatophyta</taxon>
        <taxon>Magnoliopsida</taxon>
        <taxon>eudicotyledons</taxon>
        <taxon>Gunneridae</taxon>
        <taxon>Pentapetalae</taxon>
        <taxon>asterids</taxon>
        <taxon>lamiids</taxon>
        <taxon>Lamiales</taxon>
        <taxon>Oleaceae</taxon>
        <taxon>Oleeae</taxon>
        <taxon>Olea</taxon>
    </lineage>
</organism>
<dbReference type="AlphaFoldDB" id="A0A8S0QZ69"/>
<dbReference type="EMBL" id="CACTIH010001995">
    <property type="protein sequence ID" value="CAA2971073.1"/>
    <property type="molecule type" value="Genomic_DNA"/>
</dbReference>
<accession>A0A8S0QZ69</accession>
<protein>
    <submittedName>
        <fullName evidence="1">Uncharacterized protein</fullName>
    </submittedName>
</protein>
<name>A0A8S0QZ69_OLEEU</name>
<evidence type="ECO:0000313" key="2">
    <source>
        <dbReference type="Proteomes" id="UP000594638"/>
    </source>
</evidence>
<reference evidence="1 2" key="1">
    <citation type="submission" date="2019-12" db="EMBL/GenBank/DDBJ databases">
        <authorList>
            <person name="Alioto T."/>
            <person name="Alioto T."/>
            <person name="Gomez Garrido J."/>
        </authorList>
    </citation>
    <scope>NUCLEOTIDE SEQUENCE [LARGE SCALE GENOMIC DNA]</scope>
</reference>
<sequence>MLETTTKGDGGEYVTDDCFSLMELQLRDHHQTNFNRRLYRHLFYICAVKRDSILSQLPAASDPVLQRGEISEISCVEDMKKAFWAVPNCLLMTPWYKKHTRVQKNFRVDS</sequence>
<keyword evidence="2" id="KW-1185">Reference proteome</keyword>